<gene>
    <name evidence="1" type="ORF">MNBD_PLANCTO03-1115</name>
</gene>
<reference evidence="1" key="1">
    <citation type="submission" date="2018-06" db="EMBL/GenBank/DDBJ databases">
        <authorList>
            <person name="Zhirakovskaya E."/>
        </authorList>
    </citation>
    <scope>NUCLEOTIDE SEQUENCE</scope>
</reference>
<protein>
    <submittedName>
        <fullName evidence="1">Uncharacterized protein</fullName>
    </submittedName>
</protein>
<proteinExistence type="predicted"/>
<organism evidence="1">
    <name type="scientific">hydrothermal vent metagenome</name>
    <dbReference type="NCBI Taxonomy" id="652676"/>
    <lineage>
        <taxon>unclassified sequences</taxon>
        <taxon>metagenomes</taxon>
        <taxon>ecological metagenomes</taxon>
    </lineage>
</organism>
<evidence type="ECO:0000313" key="1">
    <source>
        <dbReference type="EMBL" id="VAX39312.1"/>
    </source>
</evidence>
<dbReference type="EMBL" id="UOGK01000220">
    <property type="protein sequence ID" value="VAX39312.1"/>
    <property type="molecule type" value="Genomic_DNA"/>
</dbReference>
<dbReference type="AlphaFoldDB" id="A0A3B1DET6"/>
<name>A0A3B1DET6_9ZZZZ</name>
<feature type="non-terminal residue" evidence="1">
    <location>
        <position position="1"/>
    </location>
</feature>
<sequence length="57" mass="6352">AGEQRRSYIERIGRLFAEAGAGGEGLASDTAPAVLDEIGRQLNAWRYIERMIEQFPD</sequence>
<accession>A0A3B1DET6</accession>